<accession>A0A1S2VPH7</accession>
<proteinExistence type="predicted"/>
<reference evidence="1 2" key="1">
    <citation type="submission" date="2016-10" db="EMBL/GenBank/DDBJ databases">
        <title>Arsenicibacter rosenii gen. nov., sp. nov., an efficient arsenic-methylating bacterium isolated from an arsenic-contaminated paddy soil.</title>
        <authorList>
            <person name="Huang K."/>
        </authorList>
    </citation>
    <scope>NUCLEOTIDE SEQUENCE [LARGE SCALE GENOMIC DNA]</scope>
    <source>
        <strain evidence="1 2">SM-1</strain>
    </source>
</reference>
<organism evidence="1 2">
    <name type="scientific">Arsenicibacter rosenii</name>
    <dbReference type="NCBI Taxonomy" id="1750698"/>
    <lineage>
        <taxon>Bacteria</taxon>
        <taxon>Pseudomonadati</taxon>
        <taxon>Bacteroidota</taxon>
        <taxon>Cytophagia</taxon>
        <taxon>Cytophagales</taxon>
        <taxon>Spirosomataceae</taxon>
        <taxon>Arsenicibacter</taxon>
    </lineage>
</organism>
<evidence type="ECO:0000313" key="2">
    <source>
        <dbReference type="Proteomes" id="UP000181790"/>
    </source>
</evidence>
<dbReference type="EMBL" id="MORL01000001">
    <property type="protein sequence ID" value="OIN60677.1"/>
    <property type="molecule type" value="Genomic_DNA"/>
</dbReference>
<dbReference type="Proteomes" id="UP000181790">
    <property type="component" value="Unassembled WGS sequence"/>
</dbReference>
<name>A0A1S2VPH7_9BACT</name>
<evidence type="ECO:0000313" key="1">
    <source>
        <dbReference type="EMBL" id="OIN60677.1"/>
    </source>
</evidence>
<comment type="caution">
    <text evidence="1">The sequence shown here is derived from an EMBL/GenBank/DDBJ whole genome shotgun (WGS) entry which is preliminary data.</text>
</comment>
<dbReference type="RefSeq" id="WP_071501177.1">
    <property type="nucleotide sequence ID" value="NZ_MORL01000001.1"/>
</dbReference>
<sequence length="74" mass="8525">METEFLSDKSQVIESFGTLPDQVTADQLIEPILFIRSINERIQEARTTSGKDHATFMNELKTYMEELKASKESR</sequence>
<protein>
    <submittedName>
        <fullName evidence="1">Uncharacterized protein</fullName>
    </submittedName>
</protein>
<dbReference type="AlphaFoldDB" id="A0A1S2VPH7"/>
<keyword evidence="2" id="KW-1185">Reference proteome</keyword>
<gene>
    <name evidence="1" type="ORF">BLX24_00750</name>
</gene>
<dbReference type="OrthoDB" id="965145at2"/>